<dbReference type="SUPFAM" id="SSF54495">
    <property type="entry name" value="UBC-like"/>
    <property type="match status" value="1"/>
</dbReference>
<keyword evidence="1" id="KW-0328">Glycosyltransferase</keyword>
<dbReference type="CDD" id="cd23802">
    <property type="entry name" value="UBCc_UBE2Q"/>
    <property type="match status" value="1"/>
</dbReference>
<evidence type="ECO:0000256" key="4">
    <source>
        <dbReference type="ARBA" id="ARBA00023027"/>
    </source>
</evidence>
<evidence type="ECO:0000256" key="3">
    <source>
        <dbReference type="ARBA" id="ARBA00022695"/>
    </source>
</evidence>
<proteinExistence type="predicted"/>
<dbReference type="AlphaFoldDB" id="U1G5W0"/>
<keyword evidence="8" id="KW-1185">Reference proteome</keyword>
<dbReference type="InterPro" id="IPR000608">
    <property type="entry name" value="UBC"/>
</dbReference>
<dbReference type="InterPro" id="IPR012317">
    <property type="entry name" value="Poly(ADP-ribose)pol_cat_dom"/>
</dbReference>
<dbReference type="GO" id="GO:0003950">
    <property type="term" value="F:NAD+ poly-ADP-ribosyltransferase activity"/>
    <property type="evidence" value="ECO:0007669"/>
    <property type="project" value="InterPro"/>
</dbReference>
<evidence type="ECO:0000256" key="2">
    <source>
        <dbReference type="ARBA" id="ARBA00022679"/>
    </source>
</evidence>
<dbReference type="PANTHER" id="PTHR21328">
    <property type="entry name" value="POLY ADP-RIBOSE POLYMERASE FAMILY, MEMBER PARP"/>
    <property type="match status" value="1"/>
</dbReference>
<feature type="region of interest" description="Disordered" evidence="5">
    <location>
        <begin position="901"/>
        <end position="935"/>
    </location>
</feature>
<evidence type="ECO:0000259" key="6">
    <source>
        <dbReference type="PROSITE" id="PS50127"/>
    </source>
</evidence>
<organism evidence="7 8">
    <name type="scientific">Endocarpon pusillum (strain Z07020 / HMAS-L-300199)</name>
    <name type="common">Lichen-forming fungus</name>
    <dbReference type="NCBI Taxonomy" id="1263415"/>
    <lineage>
        <taxon>Eukaryota</taxon>
        <taxon>Fungi</taxon>
        <taxon>Dikarya</taxon>
        <taxon>Ascomycota</taxon>
        <taxon>Pezizomycotina</taxon>
        <taxon>Eurotiomycetes</taxon>
        <taxon>Chaetothyriomycetidae</taxon>
        <taxon>Verrucariales</taxon>
        <taxon>Verrucariaceae</taxon>
        <taxon>Endocarpon</taxon>
    </lineage>
</organism>
<dbReference type="HOGENOM" id="CLU_003143_1_0_1"/>
<dbReference type="FunFam" id="3.10.110.10:FF:000107">
    <property type="entry name" value="Ubiquitin conjugating enzyme, putative"/>
    <property type="match status" value="1"/>
</dbReference>
<dbReference type="EMBL" id="KE721051">
    <property type="protein sequence ID" value="ERF72722.1"/>
    <property type="molecule type" value="Genomic_DNA"/>
</dbReference>
<dbReference type="InterPro" id="IPR016135">
    <property type="entry name" value="UBQ-conjugating_enzyme/RWD"/>
</dbReference>
<dbReference type="eggNOG" id="KOG0897">
    <property type="taxonomic scope" value="Eukaryota"/>
</dbReference>
<feature type="compositionally biased region" description="Acidic residues" evidence="5">
    <location>
        <begin position="119"/>
        <end position="139"/>
    </location>
</feature>
<dbReference type="Proteomes" id="UP000019373">
    <property type="component" value="Unassembled WGS sequence"/>
</dbReference>
<keyword evidence="3" id="KW-0548">Nucleotidyltransferase</keyword>
<dbReference type="Gene3D" id="3.90.228.10">
    <property type="match status" value="1"/>
</dbReference>
<dbReference type="SUPFAM" id="SSF56399">
    <property type="entry name" value="ADP-ribosylation"/>
    <property type="match status" value="1"/>
</dbReference>
<dbReference type="GO" id="GO:0016779">
    <property type="term" value="F:nucleotidyltransferase activity"/>
    <property type="evidence" value="ECO:0007669"/>
    <property type="project" value="UniProtKB-KW"/>
</dbReference>
<evidence type="ECO:0000256" key="5">
    <source>
        <dbReference type="SAM" id="MobiDB-lite"/>
    </source>
</evidence>
<dbReference type="PROSITE" id="PS50127">
    <property type="entry name" value="UBC_2"/>
    <property type="match status" value="1"/>
</dbReference>
<dbReference type="RefSeq" id="XP_007801610.1">
    <property type="nucleotide sequence ID" value="XM_007803419.1"/>
</dbReference>
<gene>
    <name evidence="7" type="ORF">EPUS_04775</name>
</gene>
<evidence type="ECO:0000313" key="8">
    <source>
        <dbReference type="Proteomes" id="UP000019373"/>
    </source>
</evidence>
<accession>U1G5W0</accession>
<feature type="region of interest" description="Disordered" evidence="5">
    <location>
        <begin position="111"/>
        <end position="159"/>
    </location>
</feature>
<evidence type="ECO:0000256" key="1">
    <source>
        <dbReference type="ARBA" id="ARBA00022676"/>
    </source>
</evidence>
<dbReference type="Pfam" id="PF00644">
    <property type="entry name" value="PARP"/>
    <property type="match status" value="1"/>
</dbReference>
<protein>
    <recommendedName>
        <fullName evidence="6">UBC core domain-containing protein</fullName>
    </recommendedName>
</protein>
<keyword evidence="4" id="KW-0520">NAD</keyword>
<dbReference type="Gene3D" id="3.10.110.10">
    <property type="entry name" value="Ubiquitin Conjugating Enzyme"/>
    <property type="match status" value="1"/>
</dbReference>
<keyword evidence="2" id="KW-0808">Transferase</keyword>
<name>U1G5W0_ENDPU</name>
<dbReference type="GeneID" id="19239729"/>
<feature type="region of interest" description="Disordered" evidence="5">
    <location>
        <begin position="952"/>
        <end position="979"/>
    </location>
</feature>
<dbReference type="InterPro" id="IPR051838">
    <property type="entry name" value="ARTD_PARP"/>
</dbReference>
<dbReference type="OMA" id="LVCHCKT"/>
<dbReference type="OrthoDB" id="109543at2759"/>
<evidence type="ECO:0000313" key="7">
    <source>
        <dbReference type="EMBL" id="ERF72722.1"/>
    </source>
</evidence>
<reference evidence="8" key="1">
    <citation type="journal article" date="2014" name="BMC Genomics">
        <title>Genome characteristics reveal the impact of lichenization on lichen-forming fungus Endocarpon pusillum Hedwig (Verrucariales, Ascomycota).</title>
        <authorList>
            <person name="Wang Y.-Y."/>
            <person name="Liu B."/>
            <person name="Zhang X.-Y."/>
            <person name="Zhou Q.-M."/>
            <person name="Zhang T."/>
            <person name="Li H."/>
            <person name="Yu Y.-F."/>
            <person name="Zhang X.-L."/>
            <person name="Hao X.-Y."/>
            <person name="Wang M."/>
            <person name="Wang L."/>
            <person name="Wei J.-C."/>
        </authorList>
    </citation>
    <scope>NUCLEOTIDE SEQUENCE [LARGE SCALE GENOMIC DNA]</scope>
    <source>
        <strain evidence="8">Z07020 / HMAS-L-300199</strain>
    </source>
</reference>
<dbReference type="Pfam" id="PF00179">
    <property type="entry name" value="UQ_con"/>
    <property type="match status" value="1"/>
</dbReference>
<feature type="domain" description="UBC core" evidence="6">
    <location>
        <begin position="1007"/>
        <end position="1175"/>
    </location>
</feature>
<sequence>MGRKAFVNDLRDAALPGRFAQVSDVTGGDDDGTIKFMFQSLAFSVEEIAIDAMVSDVSDYPSDHSYFLFTTSENAPSAVNEAVQSVQPSVSGRSISQMLLEVSTAINHALLGKDKPDGDPESSDAIDEDDPLIEDDSDADMWSTHSPTSEKPTEAAFKDGGSRPILEREVKARIRSDLRLVKEAGFKIGVLGNLEQSGIVCVSVRIAKLGISEEALKAWGLKRNHYLIFLIRYGNGYKNIEDVKEETKSGISRTEFRVALCQQYKPTITEATNAFSQLSGQSKASNVVEQGQASSRSAAQTAVGTLEPLFIGRPLNELLTRLPAIIKYRIACSYSWTGAELFFNEIQSKAATSIDVTQASFNVSDPPVSQALPKMVTADHIGETLLPELMSFPLAAMQFVLRHFVRCTDFCLVCHCKIDTNFEALKPYVCSKPLCLFQYMALGFGPSIEWEILSQPYVVDLLVSFCYASAQGRRLKDFPIGIDLKVPILPQPAPTQITGYHHYHRPPLSVPASAPSTPATRFVPRPIPSRFDSTARELLLIDRKAPGPLKIGDWLVVTATCFEGAYHARVEENFFPTIRLGELIYVSGVARMPSDSGISNISASVGLVDAEVFVYDQSFDELSDHDKQSSITCILDTLPDVMQMKAFLESHPQDPSLKRFRHRISDTALNLLRWIIASNRSCIMQVDRPSSSASSAGGEDRVSGMEEWMQFRFAQGAPDKEQRFMDCVKEVSTRLQLGNYPTLFAWHGSPLPNWHSIVREGLHFNDTLHGRAYGHGVYMSPHATTSIGYSGMGYYSADPSTSISNNWRNSKLCVSSALALNEVINAPNEFVHRNPHYVVNQIDWIQARYLFVKANNRELGQNFGDSTPPKHVYRQDPKHVALGVHGQPVIIPITAISKSRRPTAVTSPLPLGNKKVKVTGSATQEQAEKSEDDAASMITDASDIAILLSDDEDEDAVSPPPNHSRKGDAQPIPQTEPVKTDFVPGQLQASTLPLLAPPSSASTSATKALLTTLKQTLHIQNTTPLHELGWYINEDLITNMYQWIVEMHSFEPSLPLAQDMKSAGLRSIILEMRFSSNFPISPPFVRVIRPRFLPFMHGGGGHVTAGGALCMELLTNSGWSPVSSVESVLLQVRLAMSSLDPKPARLMCTGRLGVGPVGGKRSAGPARGGYGDAAAGGEYSVGEAVEAYKRACAIHGWEVPKEFDDFLKA</sequence>